<name>A0A918N6T8_9GAMM</name>
<dbReference type="GO" id="GO:0015035">
    <property type="term" value="F:protein-disulfide reductase activity"/>
    <property type="evidence" value="ECO:0007669"/>
    <property type="project" value="InterPro"/>
</dbReference>
<dbReference type="Pfam" id="PF04134">
    <property type="entry name" value="DCC1-like"/>
    <property type="match status" value="1"/>
</dbReference>
<reference evidence="1" key="2">
    <citation type="submission" date="2020-09" db="EMBL/GenBank/DDBJ databases">
        <authorList>
            <person name="Sun Q."/>
            <person name="Kim S."/>
        </authorList>
    </citation>
    <scope>NUCLEOTIDE SEQUENCE</scope>
    <source>
        <strain evidence="1">KCTC 22169</strain>
    </source>
</reference>
<sequence length="154" mass="18025">MQNSSFERIAMNTNELEAYAYERIVLFDGVCKLCNAWVRFLLKFDTRKRFKLCSVQSEQGQSLLYALDMPTDRYETMVLLDRGRVWTQSDAFLKVVGQLPMPWPLLKVLYVVPGVVRNGLYDRIASNRYRWFGRQEACRVPDGTEKDHFVKGGW</sequence>
<evidence type="ECO:0000313" key="1">
    <source>
        <dbReference type="EMBL" id="GGX44934.1"/>
    </source>
</evidence>
<gene>
    <name evidence="1" type="ORF">GCM10007392_09670</name>
</gene>
<dbReference type="EMBL" id="BMXR01000002">
    <property type="protein sequence ID" value="GGX44934.1"/>
    <property type="molecule type" value="Genomic_DNA"/>
</dbReference>
<protein>
    <submittedName>
        <fullName evidence="1">Thiol-disulfide oxidoreductase</fullName>
    </submittedName>
</protein>
<dbReference type="AlphaFoldDB" id="A0A918N6T8"/>
<dbReference type="PANTHER" id="PTHR33639:SF2">
    <property type="entry name" value="DUF393 DOMAIN-CONTAINING PROTEIN"/>
    <property type="match status" value="1"/>
</dbReference>
<reference evidence="1" key="1">
    <citation type="journal article" date="2014" name="Int. J. Syst. Evol. Microbiol.">
        <title>Complete genome sequence of Corynebacterium casei LMG S-19264T (=DSM 44701T), isolated from a smear-ripened cheese.</title>
        <authorList>
            <consortium name="US DOE Joint Genome Institute (JGI-PGF)"/>
            <person name="Walter F."/>
            <person name="Albersmeier A."/>
            <person name="Kalinowski J."/>
            <person name="Ruckert C."/>
        </authorList>
    </citation>
    <scope>NUCLEOTIDE SEQUENCE</scope>
    <source>
        <strain evidence="1">KCTC 22169</strain>
    </source>
</reference>
<dbReference type="InterPro" id="IPR052927">
    <property type="entry name" value="DCC_oxidoreductase"/>
</dbReference>
<keyword evidence="2" id="KW-1185">Reference proteome</keyword>
<evidence type="ECO:0000313" key="2">
    <source>
        <dbReference type="Proteomes" id="UP000626148"/>
    </source>
</evidence>
<accession>A0A918N6T8</accession>
<dbReference type="InterPro" id="IPR007263">
    <property type="entry name" value="DCC1-like"/>
</dbReference>
<dbReference type="Proteomes" id="UP000626148">
    <property type="component" value="Unassembled WGS sequence"/>
</dbReference>
<organism evidence="1 2">
    <name type="scientific">Saccharospirillum salsuginis</name>
    <dbReference type="NCBI Taxonomy" id="418750"/>
    <lineage>
        <taxon>Bacteria</taxon>
        <taxon>Pseudomonadati</taxon>
        <taxon>Pseudomonadota</taxon>
        <taxon>Gammaproteobacteria</taxon>
        <taxon>Oceanospirillales</taxon>
        <taxon>Saccharospirillaceae</taxon>
        <taxon>Saccharospirillum</taxon>
    </lineage>
</organism>
<comment type="caution">
    <text evidence="1">The sequence shown here is derived from an EMBL/GenBank/DDBJ whole genome shotgun (WGS) entry which is preliminary data.</text>
</comment>
<proteinExistence type="predicted"/>
<dbReference type="PANTHER" id="PTHR33639">
    <property type="entry name" value="THIOL-DISULFIDE OXIDOREDUCTASE DCC"/>
    <property type="match status" value="1"/>
</dbReference>